<dbReference type="RefSeq" id="WP_010569357.1">
    <property type="nucleotide sequence ID" value="NZ_AHMO02000004.1"/>
</dbReference>
<evidence type="ECO:0008006" key="3">
    <source>
        <dbReference type="Google" id="ProtNLM"/>
    </source>
</evidence>
<dbReference type="EMBL" id="AHMO02000004">
    <property type="protein sequence ID" value="EQA46834.1"/>
    <property type="molecule type" value="Genomic_DNA"/>
</dbReference>
<dbReference type="InterPro" id="IPR029058">
    <property type="entry name" value="AB_hydrolase_fold"/>
</dbReference>
<comment type="caution">
    <text evidence="1">The sequence shown here is derived from an EMBL/GenBank/DDBJ whole genome shotgun (WGS) entry which is preliminary data.</text>
</comment>
<reference evidence="1" key="1">
    <citation type="submission" date="2013-05" db="EMBL/GenBank/DDBJ databases">
        <authorList>
            <person name="Harkins D.M."/>
            <person name="Durkin A.S."/>
            <person name="Brinkac L.M."/>
            <person name="Haft D.H."/>
            <person name="Selengut J.D."/>
            <person name="Sanka R."/>
            <person name="DePew J."/>
            <person name="Purushe J."/>
            <person name="Hartskeerl R.A."/>
            <person name="Ahmed A."/>
            <person name="van der Linden H."/>
            <person name="Goris M.G.A."/>
            <person name="Vinetz J.M."/>
            <person name="Sutton G.G."/>
            <person name="Nierman W.C."/>
            <person name="Fouts D.E."/>
        </authorList>
    </citation>
    <scope>NUCLEOTIDE SEQUENCE [LARGE SCALE GENOMIC DNA]</scope>
    <source>
        <strain evidence="1">5399</strain>
    </source>
</reference>
<accession>T0GJ46</accession>
<dbReference type="STRING" id="1049789.LEP1GSC050_0885"/>
<dbReference type="Pfam" id="PF16929">
    <property type="entry name" value="Asp2"/>
    <property type="match status" value="1"/>
</dbReference>
<dbReference type="OrthoDB" id="7335480at2"/>
<keyword evidence="2" id="KW-1185">Reference proteome</keyword>
<dbReference type="Proteomes" id="UP000015454">
    <property type="component" value="Unassembled WGS sequence"/>
</dbReference>
<dbReference type="Gene3D" id="3.40.50.1820">
    <property type="entry name" value="alpha/beta hydrolase"/>
    <property type="match status" value="1"/>
</dbReference>
<dbReference type="ESTHER" id="9lept-t0gj46">
    <property type="family name" value="Asp2"/>
</dbReference>
<dbReference type="InterPro" id="IPR022267">
    <property type="entry name" value="Asp2"/>
</dbReference>
<organism evidence="1 2">
    <name type="scientific">Leptospira broomii serovar Hurstbridge str. 5399</name>
    <dbReference type="NCBI Taxonomy" id="1049789"/>
    <lineage>
        <taxon>Bacteria</taxon>
        <taxon>Pseudomonadati</taxon>
        <taxon>Spirochaetota</taxon>
        <taxon>Spirochaetia</taxon>
        <taxon>Leptospirales</taxon>
        <taxon>Leptospiraceae</taxon>
        <taxon>Leptospira</taxon>
    </lineage>
</organism>
<evidence type="ECO:0000313" key="2">
    <source>
        <dbReference type="Proteomes" id="UP000015454"/>
    </source>
</evidence>
<name>T0GJ46_9LEPT</name>
<evidence type="ECO:0000313" key="1">
    <source>
        <dbReference type="EMBL" id="EQA46834.1"/>
    </source>
</evidence>
<protein>
    <recommendedName>
        <fullName evidence="3">Alpha/beta hydrolase family protein</fullName>
    </recommendedName>
</protein>
<sequence>MEHVISKYTDEEGRDFYYILKTRKNVKKLVIHFTAFFGDWGDRKEYKENYQGYFHRLKMLGFQKDFNALFLCDQFGFSKNGTYYTGEHGDFFVERAMLKIIKRTIDELQISNNNIITVGSSMGATAALKFGLLFDVKGIISISPHIDLDICAEKQGRFDHVAFICPDGNPMSVDNYIYTRQVNRLLDAWDRFKKLPILFIHSCEDDYGVHSEQVLPIVSRWKSLGGTEYSDFRLVGGHGSDYCTKAVILDVIHRIFNNQKILPKRYLSFKYLPDKEKSERYRSVRRVIRVILEKLHLLNVSRNVRSYFMTKMKKEKV</sequence>
<dbReference type="AlphaFoldDB" id="T0GJ46"/>
<gene>
    <name evidence="1" type="ORF">LEP1GSC050_0885</name>
</gene>
<proteinExistence type="predicted"/>
<dbReference type="SUPFAM" id="SSF53474">
    <property type="entry name" value="alpha/beta-Hydrolases"/>
    <property type="match status" value="1"/>
</dbReference>